<proteinExistence type="predicted"/>
<gene>
    <name evidence="2" type="ORF">RSO01_93680</name>
</gene>
<evidence type="ECO:0000313" key="3">
    <source>
        <dbReference type="Proteomes" id="UP000321058"/>
    </source>
</evidence>
<dbReference type="RefSeq" id="WP_147157472.1">
    <property type="nucleotide sequence ID" value="NZ_BKAJ01000358.1"/>
</dbReference>
<keyword evidence="3" id="KW-1185">Reference proteome</keyword>
<dbReference type="Proteomes" id="UP000321058">
    <property type="component" value="Unassembled WGS sequence"/>
</dbReference>
<keyword evidence="1" id="KW-0175">Coiled coil</keyword>
<comment type="caution">
    <text evidence="2">The sequence shown here is derived from an EMBL/GenBank/DDBJ whole genome shotgun (WGS) entry which is preliminary data.</text>
</comment>
<protein>
    <submittedName>
        <fullName evidence="2">Uncharacterized protein</fullName>
    </submittedName>
</protein>
<name>A0A512NTL4_9HYPH</name>
<dbReference type="AlphaFoldDB" id="A0A512NTL4"/>
<organism evidence="2 3">
    <name type="scientific">Reyranella soli</name>
    <dbReference type="NCBI Taxonomy" id="1230389"/>
    <lineage>
        <taxon>Bacteria</taxon>
        <taxon>Pseudomonadati</taxon>
        <taxon>Pseudomonadota</taxon>
        <taxon>Alphaproteobacteria</taxon>
        <taxon>Hyphomicrobiales</taxon>
        <taxon>Reyranellaceae</taxon>
        <taxon>Reyranella</taxon>
    </lineage>
</organism>
<dbReference type="EMBL" id="BKAJ01000358">
    <property type="protein sequence ID" value="GEP62202.1"/>
    <property type="molecule type" value="Genomic_DNA"/>
</dbReference>
<evidence type="ECO:0000313" key="2">
    <source>
        <dbReference type="EMBL" id="GEP62202.1"/>
    </source>
</evidence>
<sequence length="71" mass="7992">MPSDLSAQRVELDCRRAELHCRSKALKAPRRDATEAQERAFVAELDRLEVASDELEQEISDLKTRAGQPLA</sequence>
<accession>A0A512NTL4</accession>
<evidence type="ECO:0000256" key="1">
    <source>
        <dbReference type="SAM" id="Coils"/>
    </source>
</evidence>
<feature type="coiled-coil region" evidence="1">
    <location>
        <begin position="38"/>
        <end position="65"/>
    </location>
</feature>
<reference evidence="2 3" key="1">
    <citation type="submission" date="2019-07" db="EMBL/GenBank/DDBJ databases">
        <title>Whole genome shotgun sequence of Reyranella soli NBRC 108950.</title>
        <authorList>
            <person name="Hosoyama A."/>
            <person name="Uohara A."/>
            <person name="Ohji S."/>
            <person name="Ichikawa N."/>
        </authorList>
    </citation>
    <scope>NUCLEOTIDE SEQUENCE [LARGE SCALE GENOMIC DNA]</scope>
    <source>
        <strain evidence="2 3">NBRC 108950</strain>
    </source>
</reference>